<keyword evidence="4 10" id="KW-0812">Transmembrane</keyword>
<evidence type="ECO:0000313" key="13">
    <source>
        <dbReference type="Proteomes" id="UP000827092"/>
    </source>
</evidence>
<reference evidence="12 13" key="1">
    <citation type="journal article" date="2022" name="Nat. Ecol. Evol.">
        <title>A masculinizing supergene underlies an exaggerated male reproductive morph in a spider.</title>
        <authorList>
            <person name="Hendrickx F."/>
            <person name="De Corte Z."/>
            <person name="Sonet G."/>
            <person name="Van Belleghem S.M."/>
            <person name="Kostlbacher S."/>
            <person name="Vangestel C."/>
        </authorList>
    </citation>
    <scope>NUCLEOTIDE SEQUENCE [LARGE SCALE GENOMIC DNA]</scope>
    <source>
        <strain evidence="12">W744_W776</strain>
    </source>
</reference>
<dbReference type="GO" id="GO:0034626">
    <property type="term" value="P:fatty acid elongation, polyunsaturated fatty acid"/>
    <property type="evidence" value="ECO:0007669"/>
    <property type="project" value="TreeGrafter"/>
</dbReference>
<keyword evidence="6 10" id="KW-1133">Transmembrane helix</keyword>
<dbReference type="PROSITE" id="PS01188">
    <property type="entry name" value="ELO"/>
    <property type="match status" value="1"/>
</dbReference>
<dbReference type="GO" id="GO:0019367">
    <property type="term" value="P:fatty acid elongation, saturated fatty acid"/>
    <property type="evidence" value="ECO:0007669"/>
    <property type="project" value="TreeGrafter"/>
</dbReference>
<evidence type="ECO:0000256" key="3">
    <source>
        <dbReference type="ARBA" id="ARBA00022679"/>
    </source>
</evidence>
<evidence type="ECO:0000313" key="12">
    <source>
        <dbReference type="EMBL" id="KAG8192350.1"/>
    </source>
</evidence>
<keyword evidence="8 10" id="KW-0472">Membrane</keyword>
<dbReference type="PANTHER" id="PTHR11157:SF69">
    <property type="entry name" value="ELONGATION OF VERY LONG CHAIN FATTY ACIDS PROTEIN 7"/>
    <property type="match status" value="1"/>
</dbReference>
<feature type="transmembrane region" description="Helical" evidence="10">
    <location>
        <begin position="63"/>
        <end position="82"/>
    </location>
</feature>
<evidence type="ECO:0000256" key="11">
    <source>
        <dbReference type="SAM" id="MobiDB-lite"/>
    </source>
</evidence>
<comment type="similarity">
    <text evidence="10">Belongs to the ELO family.</text>
</comment>
<evidence type="ECO:0000256" key="8">
    <source>
        <dbReference type="ARBA" id="ARBA00023136"/>
    </source>
</evidence>
<evidence type="ECO:0000256" key="1">
    <source>
        <dbReference type="ARBA" id="ARBA00004141"/>
    </source>
</evidence>
<sequence>MEGTYDFRGPRDPKMAEYPLMANITPTVLLSAVYLSIVLYIGPQLMKDRKPFVLRTPMFIYNMLLVGLSSWIVISYVIHGWSWYNFRCHPIDLSESENAVKVTQICWIFFISKLVEFCDTIFFILRKKDNQVNFLHVFHHSTVPITAWYGVNYGPGGYNLIFPTANSFVHMWMYLYYGLSALGPGIQKYLWWKKYLTKLQLAQFIFVTGYFLQLYLFPKENCGVSPFLVWLSLSQAIIYFMLFLHFYIKSYGEKATKNGPKVRNGDSLDHQNGNSRHSVRKIE</sequence>
<dbReference type="GO" id="GO:0009922">
    <property type="term" value="F:fatty acid elongase activity"/>
    <property type="evidence" value="ECO:0007669"/>
    <property type="project" value="UniProtKB-EC"/>
</dbReference>
<dbReference type="GO" id="GO:0034625">
    <property type="term" value="P:fatty acid elongation, monounsaturated fatty acid"/>
    <property type="evidence" value="ECO:0007669"/>
    <property type="project" value="TreeGrafter"/>
</dbReference>
<comment type="caution">
    <text evidence="12">The sequence shown here is derived from an EMBL/GenBank/DDBJ whole genome shotgun (WGS) entry which is preliminary data.</text>
</comment>
<dbReference type="EMBL" id="JAFNEN010000141">
    <property type="protein sequence ID" value="KAG8192350.1"/>
    <property type="molecule type" value="Genomic_DNA"/>
</dbReference>
<feature type="transmembrane region" description="Helical" evidence="10">
    <location>
        <begin position="199"/>
        <end position="216"/>
    </location>
</feature>
<feature type="transmembrane region" description="Helical" evidence="10">
    <location>
        <begin position="171"/>
        <end position="192"/>
    </location>
</feature>
<evidence type="ECO:0000256" key="4">
    <source>
        <dbReference type="ARBA" id="ARBA00022692"/>
    </source>
</evidence>
<dbReference type="Proteomes" id="UP000827092">
    <property type="component" value="Unassembled WGS sequence"/>
</dbReference>
<dbReference type="GO" id="GO:0030148">
    <property type="term" value="P:sphingolipid biosynthetic process"/>
    <property type="evidence" value="ECO:0007669"/>
    <property type="project" value="TreeGrafter"/>
</dbReference>
<keyword evidence="5 10" id="KW-0276">Fatty acid metabolism</keyword>
<dbReference type="InterPro" id="IPR030457">
    <property type="entry name" value="ELO_CS"/>
</dbReference>
<dbReference type="AlphaFoldDB" id="A0AAV6V8T4"/>
<evidence type="ECO:0000256" key="5">
    <source>
        <dbReference type="ARBA" id="ARBA00022832"/>
    </source>
</evidence>
<feature type="transmembrane region" description="Helical" evidence="10">
    <location>
        <begin position="132"/>
        <end position="151"/>
    </location>
</feature>
<comment type="subcellular location">
    <subcellularLocation>
        <location evidence="1">Membrane</location>
        <topology evidence="1">Multi-pass membrane protein</topology>
    </subcellularLocation>
</comment>
<accession>A0AAV6V8T4</accession>
<feature type="region of interest" description="Disordered" evidence="11">
    <location>
        <begin position="257"/>
        <end position="283"/>
    </location>
</feature>
<feature type="transmembrane region" description="Helical" evidence="10">
    <location>
        <begin position="20"/>
        <end position="42"/>
    </location>
</feature>
<evidence type="ECO:0000256" key="9">
    <source>
        <dbReference type="ARBA" id="ARBA00023160"/>
    </source>
</evidence>
<keyword evidence="3 10" id="KW-0808">Transferase</keyword>
<keyword evidence="9 10" id="KW-0275">Fatty acid biosynthesis</keyword>
<keyword evidence="7 10" id="KW-0443">Lipid metabolism</keyword>
<dbReference type="GO" id="GO:0042761">
    <property type="term" value="P:very long-chain fatty acid biosynthetic process"/>
    <property type="evidence" value="ECO:0007669"/>
    <property type="project" value="TreeGrafter"/>
</dbReference>
<name>A0AAV6V8T4_9ARAC</name>
<evidence type="ECO:0000256" key="10">
    <source>
        <dbReference type="RuleBase" id="RU361115"/>
    </source>
</evidence>
<dbReference type="GO" id="GO:0005789">
    <property type="term" value="C:endoplasmic reticulum membrane"/>
    <property type="evidence" value="ECO:0007669"/>
    <property type="project" value="TreeGrafter"/>
</dbReference>
<evidence type="ECO:0000256" key="7">
    <source>
        <dbReference type="ARBA" id="ARBA00023098"/>
    </source>
</evidence>
<feature type="transmembrane region" description="Helical" evidence="10">
    <location>
        <begin position="102"/>
        <end position="125"/>
    </location>
</feature>
<evidence type="ECO:0000256" key="6">
    <source>
        <dbReference type="ARBA" id="ARBA00022989"/>
    </source>
</evidence>
<organism evidence="12 13">
    <name type="scientific">Oedothorax gibbosus</name>
    <dbReference type="NCBI Taxonomy" id="931172"/>
    <lineage>
        <taxon>Eukaryota</taxon>
        <taxon>Metazoa</taxon>
        <taxon>Ecdysozoa</taxon>
        <taxon>Arthropoda</taxon>
        <taxon>Chelicerata</taxon>
        <taxon>Arachnida</taxon>
        <taxon>Araneae</taxon>
        <taxon>Araneomorphae</taxon>
        <taxon>Entelegynae</taxon>
        <taxon>Araneoidea</taxon>
        <taxon>Linyphiidae</taxon>
        <taxon>Erigoninae</taxon>
        <taxon>Oedothorax</taxon>
    </lineage>
</organism>
<dbReference type="InterPro" id="IPR002076">
    <property type="entry name" value="ELO_fam"/>
</dbReference>
<feature type="transmembrane region" description="Helical" evidence="10">
    <location>
        <begin position="228"/>
        <end position="248"/>
    </location>
</feature>
<protein>
    <recommendedName>
        <fullName evidence="10">Elongation of very long chain fatty acids protein</fullName>
        <ecNumber evidence="10">2.3.1.199</ecNumber>
    </recommendedName>
    <alternativeName>
        <fullName evidence="10">Very-long-chain 3-oxoacyl-CoA synthase</fullName>
    </alternativeName>
</protein>
<keyword evidence="13" id="KW-1185">Reference proteome</keyword>
<gene>
    <name evidence="12" type="ORF">JTE90_002170</name>
</gene>
<dbReference type="PANTHER" id="PTHR11157">
    <property type="entry name" value="FATTY ACID ACYL TRANSFERASE-RELATED"/>
    <property type="match status" value="1"/>
</dbReference>
<evidence type="ECO:0000256" key="2">
    <source>
        <dbReference type="ARBA" id="ARBA00022516"/>
    </source>
</evidence>
<proteinExistence type="inferred from homology"/>
<comment type="catalytic activity">
    <reaction evidence="10">
        <text>a very-long-chain acyl-CoA + malonyl-CoA + H(+) = a very-long-chain 3-oxoacyl-CoA + CO2 + CoA</text>
        <dbReference type="Rhea" id="RHEA:32727"/>
        <dbReference type="ChEBI" id="CHEBI:15378"/>
        <dbReference type="ChEBI" id="CHEBI:16526"/>
        <dbReference type="ChEBI" id="CHEBI:57287"/>
        <dbReference type="ChEBI" id="CHEBI:57384"/>
        <dbReference type="ChEBI" id="CHEBI:90725"/>
        <dbReference type="ChEBI" id="CHEBI:90736"/>
        <dbReference type="EC" id="2.3.1.199"/>
    </reaction>
</comment>
<dbReference type="EC" id="2.3.1.199" evidence="10"/>
<dbReference type="Pfam" id="PF01151">
    <property type="entry name" value="ELO"/>
    <property type="match status" value="1"/>
</dbReference>
<keyword evidence="2 10" id="KW-0444">Lipid biosynthesis</keyword>